<dbReference type="GO" id="GO:1990281">
    <property type="term" value="C:efflux pump complex"/>
    <property type="evidence" value="ECO:0007669"/>
    <property type="project" value="TreeGrafter"/>
</dbReference>
<dbReference type="OrthoDB" id="9760528at2"/>
<dbReference type="STRING" id="28084.Lche_3139"/>
<reference evidence="3 5" key="2">
    <citation type="submission" date="2018-12" db="EMBL/GenBank/DDBJ databases">
        <authorList>
            <consortium name="Pathogen Informatics"/>
        </authorList>
    </citation>
    <scope>NUCLEOTIDE SEQUENCE [LARGE SCALE GENOMIC DNA]</scope>
    <source>
        <strain evidence="3 5">NCTC11976</strain>
    </source>
</reference>
<keyword evidence="1" id="KW-0472">Membrane</keyword>
<dbReference type="Proteomes" id="UP000277577">
    <property type="component" value="Chromosome"/>
</dbReference>
<dbReference type="Proteomes" id="UP000054921">
    <property type="component" value="Unassembled WGS sequence"/>
</dbReference>
<evidence type="ECO:0000313" key="4">
    <source>
        <dbReference type="Proteomes" id="UP000054921"/>
    </source>
</evidence>
<evidence type="ECO:0000256" key="1">
    <source>
        <dbReference type="SAM" id="Phobius"/>
    </source>
</evidence>
<dbReference type="GO" id="GO:0015562">
    <property type="term" value="F:efflux transmembrane transporter activity"/>
    <property type="evidence" value="ECO:0007669"/>
    <property type="project" value="TreeGrafter"/>
</dbReference>
<accession>A0A0W0SC42</accession>
<keyword evidence="1" id="KW-0812">Transmembrane</keyword>
<keyword evidence="1" id="KW-1133">Transmembrane helix</keyword>
<dbReference type="PATRIC" id="fig|28084.5.peg.3407"/>
<dbReference type="SUPFAM" id="SSF111369">
    <property type="entry name" value="HlyD-like secretion proteins"/>
    <property type="match status" value="1"/>
</dbReference>
<dbReference type="Gene3D" id="1.10.287.470">
    <property type="entry name" value="Helix hairpin bin"/>
    <property type="match status" value="1"/>
</dbReference>
<evidence type="ECO:0000313" key="2">
    <source>
        <dbReference type="EMBL" id="KTC81119.1"/>
    </source>
</evidence>
<gene>
    <name evidence="3" type="primary">cvaA</name>
    <name evidence="2" type="ORF">Lche_3139</name>
    <name evidence="3" type="ORF">NCTC11976_00421</name>
</gene>
<dbReference type="AlphaFoldDB" id="A0A0W0SC42"/>
<reference evidence="2 4" key="1">
    <citation type="submission" date="2015-11" db="EMBL/GenBank/DDBJ databases">
        <title>Genomic analysis of 38 Legionella species identifies large and diverse effector repertoires.</title>
        <authorList>
            <person name="Burstein D."/>
            <person name="Amaro F."/>
            <person name="Zusman T."/>
            <person name="Lifshitz Z."/>
            <person name="Cohen O."/>
            <person name="Gilbert J.A."/>
            <person name="Pupko T."/>
            <person name="Shuman H.A."/>
            <person name="Segal G."/>
        </authorList>
    </citation>
    <scope>NUCLEOTIDE SEQUENCE [LARGE SCALE GENOMIC DNA]</scope>
    <source>
        <strain evidence="2 4">ORW</strain>
    </source>
</reference>
<dbReference type="EMBL" id="LNXW01000013">
    <property type="protein sequence ID" value="KTC81119.1"/>
    <property type="molecule type" value="Genomic_DNA"/>
</dbReference>
<proteinExistence type="predicted"/>
<dbReference type="Gene3D" id="2.40.50.100">
    <property type="match status" value="1"/>
</dbReference>
<protein>
    <submittedName>
        <fullName evidence="2">Putative membrane fusion protein</fullName>
    </submittedName>
    <submittedName>
        <fullName evidence="3">RND efflux membrane fusion proteins</fullName>
    </submittedName>
</protein>
<dbReference type="PANTHER" id="PTHR30469">
    <property type="entry name" value="MULTIDRUG RESISTANCE PROTEIN MDTA"/>
    <property type="match status" value="1"/>
</dbReference>
<organism evidence="2 4">
    <name type="scientific">Legionella cherrii</name>
    <dbReference type="NCBI Taxonomy" id="28084"/>
    <lineage>
        <taxon>Bacteria</taxon>
        <taxon>Pseudomonadati</taxon>
        <taxon>Pseudomonadota</taxon>
        <taxon>Gammaproteobacteria</taxon>
        <taxon>Legionellales</taxon>
        <taxon>Legionellaceae</taxon>
        <taxon>Legionella</taxon>
    </lineage>
</organism>
<keyword evidence="5" id="KW-1185">Reference proteome</keyword>
<evidence type="ECO:0000313" key="5">
    <source>
        <dbReference type="Proteomes" id="UP000277577"/>
    </source>
</evidence>
<dbReference type="RefSeq" id="WP_028381659.1">
    <property type="nucleotide sequence ID" value="NZ_CAAAIT010000007.1"/>
</dbReference>
<sequence length="336" mass="38093">MKLHAYTMIAKLPKPQKIAKIIVLIALILILFLIFTPWQQFALGNGKVIAYSPTERLHTLNSPINGRIKKWYVDEGMKVQPGDLIVEISDIDPQLLKRLELEKKAIELRIQAAQQSIIAGKANLERQKRLYQQGINSKRQFELAQIEYSKYQSELAQANIDLVDVDVRIARQQTQLIKAHVAGVIFKRLTGQESVVIKAGDVLAQIIPDTQSRAVELWIDGNDIPFVQLHQKARLQFEGWPAIQFRGWPEIAVGTFGGTVAFIDPTDNGMGLFRAVIVPDEPWPQPRFLRQGVRVHGWVQLGEVPLWYELWRQFNGFPPESTPEKNSLSTPGKNPS</sequence>
<dbReference type="EMBL" id="LR134173">
    <property type="protein sequence ID" value="VEB33608.1"/>
    <property type="molecule type" value="Genomic_DNA"/>
</dbReference>
<name>A0A0W0SC42_9GAMM</name>
<evidence type="ECO:0000313" key="3">
    <source>
        <dbReference type="EMBL" id="VEB33608.1"/>
    </source>
</evidence>
<feature type="transmembrane region" description="Helical" evidence="1">
    <location>
        <begin position="21"/>
        <end position="38"/>
    </location>
</feature>